<accession>A0A563EVA5</accession>
<dbReference type="Gene3D" id="1.10.260.40">
    <property type="entry name" value="lambda repressor-like DNA-binding domains"/>
    <property type="match status" value="1"/>
</dbReference>
<sequence>MQKDWEAVAAAINARMSDLGLMQLQLAERSGVSVAALRLLQKAKSPNAKARTLSSVSEALDWPRDHLAAVRDGQVQVTAGSTRQGETLPSLAELVRTVSDLQSRVEALEQADRG</sequence>
<dbReference type="Proteomes" id="UP000316639">
    <property type="component" value="Unassembled WGS sequence"/>
</dbReference>
<dbReference type="EMBL" id="VOBR01000008">
    <property type="protein sequence ID" value="TWP51478.1"/>
    <property type="molecule type" value="Genomic_DNA"/>
</dbReference>
<protein>
    <submittedName>
        <fullName evidence="1">XRE family transcriptional regulator</fullName>
    </submittedName>
</protein>
<gene>
    <name evidence="1" type="ORF">FKR81_14800</name>
</gene>
<keyword evidence="2" id="KW-1185">Reference proteome</keyword>
<name>A0A563EVA5_9PSEU</name>
<dbReference type="RefSeq" id="WP_222598272.1">
    <property type="nucleotide sequence ID" value="NZ_VOBR01000008.1"/>
</dbReference>
<dbReference type="GO" id="GO:0003677">
    <property type="term" value="F:DNA binding"/>
    <property type="evidence" value="ECO:0007669"/>
    <property type="project" value="InterPro"/>
</dbReference>
<reference evidence="1 2" key="1">
    <citation type="submission" date="2019-07" db="EMBL/GenBank/DDBJ databases">
        <title>Lentzea xizangensis sp. nov., isolated from Qinghai-Tibetan Plateau Soils.</title>
        <authorList>
            <person name="Huang J."/>
        </authorList>
    </citation>
    <scope>NUCLEOTIDE SEQUENCE [LARGE SCALE GENOMIC DNA]</scope>
    <source>
        <strain evidence="1 2">FXJ1.1311</strain>
    </source>
</reference>
<evidence type="ECO:0000313" key="2">
    <source>
        <dbReference type="Proteomes" id="UP000316639"/>
    </source>
</evidence>
<dbReference type="AlphaFoldDB" id="A0A563EVA5"/>
<proteinExistence type="predicted"/>
<dbReference type="InterPro" id="IPR010982">
    <property type="entry name" value="Lambda_DNA-bd_dom_sf"/>
</dbReference>
<comment type="caution">
    <text evidence="1">The sequence shown here is derived from an EMBL/GenBank/DDBJ whole genome shotgun (WGS) entry which is preliminary data.</text>
</comment>
<evidence type="ECO:0000313" key="1">
    <source>
        <dbReference type="EMBL" id="TWP51478.1"/>
    </source>
</evidence>
<organism evidence="1 2">
    <name type="scientific">Lentzea tibetensis</name>
    <dbReference type="NCBI Taxonomy" id="2591470"/>
    <lineage>
        <taxon>Bacteria</taxon>
        <taxon>Bacillati</taxon>
        <taxon>Actinomycetota</taxon>
        <taxon>Actinomycetes</taxon>
        <taxon>Pseudonocardiales</taxon>
        <taxon>Pseudonocardiaceae</taxon>
        <taxon>Lentzea</taxon>
    </lineage>
</organism>
<dbReference type="SUPFAM" id="SSF47413">
    <property type="entry name" value="lambda repressor-like DNA-binding domains"/>
    <property type="match status" value="1"/>
</dbReference>